<sequence length="263" mass="29408">MPLLYFIPTNLHQISAEEIRRLGLEYAIDHPTNRGCTGPDGRHGFLMEKDRQKLHNFDEQSQTWIPAPKQGADSVPYWVGYETLPTAEELQREELVDGEWIETTGGYRWLVPRLMMWKTGDTVPAVYHSNLPVCIDIDDDGNPIDGAIVPKYRDLFDIGLRVLTKLAGGNEEGLTSKQVITFAANCIGMNYRVSLLELSSRVLGCLSTEDAMRVIYSAVDWQGYQDAVGNWDGRQGRPTTDMESGSDKSTQANPTISDRPLAS</sequence>
<organism evidence="2 3">
    <name type="scientific">Stieleria maiorica</name>
    <dbReference type="NCBI Taxonomy" id="2795974"/>
    <lineage>
        <taxon>Bacteria</taxon>
        <taxon>Pseudomonadati</taxon>
        <taxon>Planctomycetota</taxon>
        <taxon>Planctomycetia</taxon>
        <taxon>Pirellulales</taxon>
        <taxon>Pirellulaceae</taxon>
        <taxon>Stieleria</taxon>
    </lineage>
</organism>
<evidence type="ECO:0000256" key="1">
    <source>
        <dbReference type="SAM" id="MobiDB-lite"/>
    </source>
</evidence>
<accession>A0A5B9MAI8</accession>
<dbReference type="KEGG" id="smam:Mal15_21960"/>
<protein>
    <submittedName>
        <fullName evidence="2">Uncharacterized protein</fullName>
    </submittedName>
</protein>
<dbReference type="Proteomes" id="UP000321353">
    <property type="component" value="Chromosome"/>
</dbReference>
<feature type="compositionally biased region" description="Polar residues" evidence="1">
    <location>
        <begin position="237"/>
        <end position="256"/>
    </location>
</feature>
<evidence type="ECO:0000313" key="3">
    <source>
        <dbReference type="Proteomes" id="UP000321353"/>
    </source>
</evidence>
<dbReference type="AlphaFoldDB" id="A0A5B9MAI8"/>
<reference evidence="2 3" key="1">
    <citation type="submission" date="2019-02" db="EMBL/GenBank/DDBJ databases">
        <title>Planctomycetal bacteria perform biofilm scaping via a novel small molecule.</title>
        <authorList>
            <person name="Jeske O."/>
            <person name="Boedeker C."/>
            <person name="Wiegand S."/>
            <person name="Breitling P."/>
            <person name="Kallscheuer N."/>
            <person name="Jogler M."/>
            <person name="Rohde M."/>
            <person name="Petersen J."/>
            <person name="Medema M.H."/>
            <person name="Surup F."/>
            <person name="Jogler C."/>
        </authorList>
    </citation>
    <scope>NUCLEOTIDE SEQUENCE [LARGE SCALE GENOMIC DNA]</scope>
    <source>
        <strain evidence="2 3">Mal15</strain>
    </source>
</reference>
<dbReference type="RefSeq" id="WP_147867709.1">
    <property type="nucleotide sequence ID" value="NZ_CP036264.1"/>
</dbReference>
<feature type="region of interest" description="Disordered" evidence="1">
    <location>
        <begin position="230"/>
        <end position="263"/>
    </location>
</feature>
<dbReference type="EMBL" id="CP036264">
    <property type="protein sequence ID" value="QEF98148.1"/>
    <property type="molecule type" value="Genomic_DNA"/>
</dbReference>
<gene>
    <name evidence="2" type="ORF">Mal15_21960</name>
</gene>
<keyword evidence="3" id="KW-1185">Reference proteome</keyword>
<proteinExistence type="predicted"/>
<evidence type="ECO:0000313" key="2">
    <source>
        <dbReference type="EMBL" id="QEF98148.1"/>
    </source>
</evidence>
<name>A0A5B9MAI8_9BACT</name>